<keyword evidence="2" id="KW-0812">Transmembrane</keyword>
<name>A0A409YY04_9AGAR</name>
<feature type="transmembrane region" description="Helical" evidence="2">
    <location>
        <begin position="85"/>
        <end position="113"/>
    </location>
</feature>
<dbReference type="InParanoid" id="A0A409YY04"/>
<feature type="transmembrane region" description="Helical" evidence="2">
    <location>
        <begin position="228"/>
        <end position="248"/>
    </location>
</feature>
<feature type="region of interest" description="Disordered" evidence="1">
    <location>
        <begin position="310"/>
        <end position="330"/>
    </location>
</feature>
<sequence length="369" mass="40940">MASFFLSHLGLGGGRSADKGNPLGSLAIEIPDDDDKPNLIPDNYYSLQTYSAAVLFEVFLYGIYSTLFAICIRVLLRNRRTTQKILLACAVVMFCLATVDVILELSFLFRFVVQRQNIPEAEIHYKYLIYITSNIIADSLVIYRCHAVWNNSKRVILLPCFLLVCGSACGYAFIAVSQDEYKFRKLLVAFLFSTVTLNMLVTMLMAGRIWWIARKARAILGPGLSSKYNTMIAIIVESGIIYSIYVILDVVFPNLILDAGLAQVVGIVPTLIIVQIGMGRESSEVDHASTSVMRTTTRGFTTTVATTHELGYDVPPSGSPPPMSATSLTQSIPSPLIPPLSFPAQSRLVTRHLEDQHRRMEEDSEYGFS</sequence>
<dbReference type="AlphaFoldDB" id="A0A409YY04"/>
<proteinExistence type="predicted"/>
<feature type="transmembrane region" description="Helical" evidence="2">
    <location>
        <begin position="186"/>
        <end position="207"/>
    </location>
</feature>
<evidence type="ECO:0000313" key="4">
    <source>
        <dbReference type="Proteomes" id="UP000284842"/>
    </source>
</evidence>
<feature type="transmembrane region" description="Helical" evidence="2">
    <location>
        <begin position="155"/>
        <end position="174"/>
    </location>
</feature>
<keyword evidence="2" id="KW-1133">Transmembrane helix</keyword>
<comment type="caution">
    <text evidence="3">The sequence shown here is derived from an EMBL/GenBank/DDBJ whole genome shotgun (WGS) entry which is preliminary data.</text>
</comment>
<protein>
    <submittedName>
        <fullName evidence="3">Uncharacterized protein</fullName>
    </submittedName>
</protein>
<evidence type="ECO:0000256" key="2">
    <source>
        <dbReference type="SAM" id="Phobius"/>
    </source>
</evidence>
<feature type="transmembrane region" description="Helical" evidence="2">
    <location>
        <begin position="125"/>
        <end position="143"/>
    </location>
</feature>
<dbReference type="Proteomes" id="UP000284842">
    <property type="component" value="Unassembled WGS sequence"/>
</dbReference>
<accession>A0A409YY04</accession>
<evidence type="ECO:0000313" key="3">
    <source>
        <dbReference type="EMBL" id="PPR07869.1"/>
    </source>
</evidence>
<keyword evidence="4" id="KW-1185">Reference proteome</keyword>
<organism evidence="3 4">
    <name type="scientific">Panaeolus cyanescens</name>
    <dbReference type="NCBI Taxonomy" id="181874"/>
    <lineage>
        <taxon>Eukaryota</taxon>
        <taxon>Fungi</taxon>
        <taxon>Dikarya</taxon>
        <taxon>Basidiomycota</taxon>
        <taxon>Agaricomycotina</taxon>
        <taxon>Agaricomycetes</taxon>
        <taxon>Agaricomycetidae</taxon>
        <taxon>Agaricales</taxon>
        <taxon>Agaricineae</taxon>
        <taxon>Galeropsidaceae</taxon>
        <taxon>Panaeolus</taxon>
    </lineage>
</organism>
<feature type="transmembrane region" description="Helical" evidence="2">
    <location>
        <begin position="50"/>
        <end position="76"/>
    </location>
</feature>
<gene>
    <name evidence="3" type="ORF">CVT24_005606</name>
</gene>
<dbReference type="EMBL" id="NHTK01000317">
    <property type="protein sequence ID" value="PPR07869.1"/>
    <property type="molecule type" value="Genomic_DNA"/>
</dbReference>
<keyword evidence="2" id="KW-0472">Membrane</keyword>
<evidence type="ECO:0000256" key="1">
    <source>
        <dbReference type="SAM" id="MobiDB-lite"/>
    </source>
</evidence>
<reference evidence="3 4" key="1">
    <citation type="journal article" date="2018" name="Evol. Lett.">
        <title>Horizontal gene cluster transfer increased hallucinogenic mushroom diversity.</title>
        <authorList>
            <person name="Reynolds H.T."/>
            <person name="Vijayakumar V."/>
            <person name="Gluck-Thaler E."/>
            <person name="Korotkin H.B."/>
            <person name="Matheny P.B."/>
            <person name="Slot J.C."/>
        </authorList>
    </citation>
    <scope>NUCLEOTIDE SEQUENCE [LARGE SCALE GENOMIC DNA]</scope>
    <source>
        <strain evidence="3 4">2629</strain>
    </source>
</reference>
<dbReference type="OrthoDB" id="3039972at2759"/>